<dbReference type="RefSeq" id="WP_068205459.1">
    <property type="nucleotide sequence ID" value="NZ_CP013355.1"/>
</dbReference>
<evidence type="ECO:0000256" key="2">
    <source>
        <dbReference type="ARBA" id="ARBA00022692"/>
    </source>
</evidence>
<dbReference type="GO" id="GO:0071555">
    <property type="term" value="P:cell wall organization"/>
    <property type="evidence" value="ECO:0007669"/>
    <property type="project" value="UniProtKB-KW"/>
</dbReference>
<name>A0A120IDV9_9FLAO</name>
<dbReference type="NCBIfam" id="TIGR00247">
    <property type="entry name" value="endolytic transglycosylase MltG"/>
    <property type="match status" value="1"/>
</dbReference>
<reference evidence="9" key="1">
    <citation type="submission" date="2015-12" db="EMBL/GenBank/DDBJ databases">
        <title>Complete genome sequence of Lutibacter profundus strain LP1.</title>
        <authorList>
            <person name="Wissuwa J."/>
            <person name="Le Moine Bauer S."/>
            <person name="Stokke R."/>
            <person name="Dahle H."/>
            <person name="Steen I.H."/>
        </authorList>
    </citation>
    <scope>NUCLEOTIDE SEQUENCE [LARGE SCALE GENOMIC DNA]</scope>
    <source>
        <strain evidence="9">LP1</strain>
    </source>
</reference>
<dbReference type="CDD" id="cd08010">
    <property type="entry name" value="MltG_like"/>
    <property type="match status" value="1"/>
</dbReference>
<organism evidence="8 9">
    <name type="scientific">Lutibacter profundi</name>
    <dbReference type="NCBI Taxonomy" id="1622118"/>
    <lineage>
        <taxon>Bacteria</taxon>
        <taxon>Pseudomonadati</taxon>
        <taxon>Bacteroidota</taxon>
        <taxon>Flavobacteriia</taxon>
        <taxon>Flavobacteriales</taxon>
        <taxon>Flavobacteriaceae</taxon>
        <taxon>Lutibacter</taxon>
    </lineage>
</organism>
<dbReference type="EC" id="4.2.2.29" evidence="7"/>
<dbReference type="OrthoDB" id="9814591at2"/>
<dbReference type="Proteomes" id="UP000059672">
    <property type="component" value="Chromosome"/>
</dbReference>
<dbReference type="AlphaFoldDB" id="A0A120IDV9"/>
<sequence>MNLKKLFFLIFSLLIIIGGVLGFNIYSRIYTANTTKEGYLYIPTNSNFNEVKSLVRPFLKRVKPFIWVAKKKKYPNAVKPGKYLISKGMNNNQLVNLLRSGKQTFVKLTFNNQDSFKQLAGRVAQQIEADSISLLNAFNDDVFLKENGFNKNNAISMYIPNTYEFYWDTSAKEFRNRMLKEYHKFWNISRIKKAKELGLTKNEVITLASIVQKETAIVSERPMVAKLYLNRLRDKWPLQADPTIIFALKEKLGSAIIIKRVLTKDLEINSPYNTYKNIGLPPGPIAMPDISSIDAVLNPANHQYYYMCASINTIGKHEFAKTLSQHNRNATKYQSWLNKQGVNR</sequence>
<comment type="similarity">
    <text evidence="7">Belongs to the transglycosylase MltG family.</text>
</comment>
<dbReference type="PANTHER" id="PTHR30518:SF2">
    <property type="entry name" value="ENDOLYTIC MUREIN TRANSGLYCOSYLASE"/>
    <property type="match status" value="1"/>
</dbReference>
<evidence type="ECO:0000256" key="4">
    <source>
        <dbReference type="ARBA" id="ARBA00023136"/>
    </source>
</evidence>
<dbReference type="STRING" id="1622118.Lupro_00025"/>
<dbReference type="InterPro" id="IPR003770">
    <property type="entry name" value="MLTG-like"/>
</dbReference>
<dbReference type="GO" id="GO:0008932">
    <property type="term" value="F:lytic endotransglycosylase activity"/>
    <property type="evidence" value="ECO:0007669"/>
    <property type="project" value="UniProtKB-UniRule"/>
</dbReference>
<keyword evidence="2 7" id="KW-0812">Transmembrane</keyword>
<comment type="function">
    <text evidence="7">Functions as a peptidoglycan terminase that cleaves nascent peptidoglycan strands endolytically to terminate their elongation.</text>
</comment>
<dbReference type="Gene3D" id="3.30.160.60">
    <property type="entry name" value="Classic Zinc Finger"/>
    <property type="match status" value="1"/>
</dbReference>
<gene>
    <name evidence="7" type="primary">mltG</name>
    <name evidence="8" type="ORF">Lupro_00025</name>
</gene>
<evidence type="ECO:0000256" key="5">
    <source>
        <dbReference type="ARBA" id="ARBA00023239"/>
    </source>
</evidence>
<evidence type="ECO:0000256" key="6">
    <source>
        <dbReference type="ARBA" id="ARBA00023316"/>
    </source>
</evidence>
<dbReference type="HAMAP" id="MF_02065">
    <property type="entry name" value="MltG"/>
    <property type="match status" value="1"/>
</dbReference>
<feature type="site" description="Important for catalytic activity" evidence="7">
    <location>
        <position position="214"/>
    </location>
</feature>
<dbReference type="GO" id="GO:0005886">
    <property type="term" value="C:plasma membrane"/>
    <property type="evidence" value="ECO:0007669"/>
    <property type="project" value="UniProtKB-UniRule"/>
</dbReference>
<accession>A0A120IDV9</accession>
<evidence type="ECO:0000256" key="3">
    <source>
        <dbReference type="ARBA" id="ARBA00022989"/>
    </source>
</evidence>
<reference evidence="8 9" key="2">
    <citation type="journal article" date="2016" name="Int. J. Syst. Evol. Microbiol.">
        <title>Lutibacter profundi sp. nov., isolated from a deep-sea hydrothermal system on the Arctic Mid-Ocean Ridge and emended description of the genus Lutibacter.</title>
        <authorList>
            <person name="Le Moine Bauer S."/>
            <person name="Roalkvam I."/>
            <person name="Steen I.H."/>
            <person name="Dahle H."/>
        </authorList>
    </citation>
    <scope>NUCLEOTIDE SEQUENCE [LARGE SCALE GENOMIC DNA]</scope>
    <source>
        <strain evidence="8 9">LP1</strain>
    </source>
</reference>
<dbReference type="GO" id="GO:0009252">
    <property type="term" value="P:peptidoglycan biosynthetic process"/>
    <property type="evidence" value="ECO:0007669"/>
    <property type="project" value="UniProtKB-UniRule"/>
</dbReference>
<keyword evidence="9" id="KW-1185">Reference proteome</keyword>
<dbReference type="Pfam" id="PF02618">
    <property type="entry name" value="YceG"/>
    <property type="match status" value="1"/>
</dbReference>
<keyword evidence="3 7" id="KW-1133">Transmembrane helix</keyword>
<evidence type="ECO:0000256" key="7">
    <source>
        <dbReference type="HAMAP-Rule" id="MF_02065"/>
    </source>
</evidence>
<keyword evidence="5 7" id="KW-0456">Lyase</keyword>
<evidence type="ECO:0000313" key="8">
    <source>
        <dbReference type="EMBL" id="AMC09747.1"/>
    </source>
</evidence>
<proteinExistence type="inferred from homology"/>
<evidence type="ECO:0000256" key="1">
    <source>
        <dbReference type="ARBA" id="ARBA00022475"/>
    </source>
</evidence>
<dbReference type="EMBL" id="CP013355">
    <property type="protein sequence ID" value="AMC09747.1"/>
    <property type="molecule type" value="Genomic_DNA"/>
</dbReference>
<keyword evidence="6 7" id="KW-0961">Cell wall biogenesis/degradation</keyword>
<comment type="catalytic activity">
    <reaction evidence="7">
        <text>a peptidoglycan chain = a peptidoglycan chain with N-acetyl-1,6-anhydromuramyl-[peptide] at the reducing end + a peptidoglycan chain with N-acetylglucosamine at the non-reducing end.</text>
        <dbReference type="EC" id="4.2.2.29"/>
    </reaction>
</comment>
<dbReference type="PATRIC" id="fig|1622118.3.peg.5"/>
<keyword evidence="4 7" id="KW-0472">Membrane</keyword>
<evidence type="ECO:0000313" key="9">
    <source>
        <dbReference type="Proteomes" id="UP000059672"/>
    </source>
</evidence>
<dbReference type="KEGG" id="lut:Lupro_00025"/>
<dbReference type="PANTHER" id="PTHR30518">
    <property type="entry name" value="ENDOLYTIC MUREIN TRANSGLYCOSYLASE"/>
    <property type="match status" value="1"/>
</dbReference>
<keyword evidence="1 7" id="KW-1003">Cell membrane</keyword>
<protein>
    <recommendedName>
        <fullName evidence="7">Endolytic murein transglycosylase</fullName>
        <ecNumber evidence="7">4.2.2.29</ecNumber>
    </recommendedName>
    <alternativeName>
        <fullName evidence="7">Peptidoglycan lytic transglycosylase</fullName>
    </alternativeName>
    <alternativeName>
        <fullName evidence="7">Peptidoglycan polymerization terminase</fullName>
    </alternativeName>
</protein>